<dbReference type="EMBL" id="JABBWE010000004">
    <property type="protein sequence ID" value="KAG1803545.1"/>
    <property type="molecule type" value="Genomic_DNA"/>
</dbReference>
<reference evidence="1" key="1">
    <citation type="journal article" date="2020" name="New Phytol.">
        <title>Comparative genomics reveals dynamic genome evolution in host specialist ectomycorrhizal fungi.</title>
        <authorList>
            <person name="Lofgren L.A."/>
            <person name="Nguyen N.H."/>
            <person name="Vilgalys R."/>
            <person name="Ruytinx J."/>
            <person name="Liao H.L."/>
            <person name="Branco S."/>
            <person name="Kuo A."/>
            <person name="LaButti K."/>
            <person name="Lipzen A."/>
            <person name="Andreopoulos W."/>
            <person name="Pangilinan J."/>
            <person name="Riley R."/>
            <person name="Hundley H."/>
            <person name="Na H."/>
            <person name="Barry K."/>
            <person name="Grigoriev I.V."/>
            <person name="Stajich J.E."/>
            <person name="Kennedy P.G."/>
        </authorList>
    </citation>
    <scope>NUCLEOTIDE SEQUENCE</scope>
    <source>
        <strain evidence="1">S12</strain>
    </source>
</reference>
<evidence type="ECO:0000313" key="2">
    <source>
        <dbReference type="Proteomes" id="UP000719766"/>
    </source>
</evidence>
<dbReference type="Proteomes" id="UP000719766">
    <property type="component" value="Unassembled WGS sequence"/>
</dbReference>
<dbReference type="AlphaFoldDB" id="A0A9P7J5G8"/>
<name>A0A9P7J5G8_9AGAM</name>
<dbReference type="GeneID" id="64593377"/>
<organism evidence="1 2">
    <name type="scientific">Suillus plorans</name>
    <dbReference type="NCBI Taxonomy" id="116603"/>
    <lineage>
        <taxon>Eukaryota</taxon>
        <taxon>Fungi</taxon>
        <taxon>Dikarya</taxon>
        <taxon>Basidiomycota</taxon>
        <taxon>Agaricomycotina</taxon>
        <taxon>Agaricomycetes</taxon>
        <taxon>Agaricomycetidae</taxon>
        <taxon>Boletales</taxon>
        <taxon>Suillineae</taxon>
        <taxon>Suillaceae</taxon>
        <taxon>Suillus</taxon>
    </lineage>
</organism>
<sequence length="154" mass="17149">MAATSTQLALAVKDYEKMCENGKIIELTVCNSEHEGFGNERSEHYFLEGCIVFYNVSPYYLPGTSNGQHQSKEGGCYCPCLVDARVIQLKEYLHFASKNSATTGKITKLGYSNNLTIPTYLPGSTAAPELSPYSLMYIRLKHIRFFAPLAGKQF</sequence>
<evidence type="ECO:0000313" key="1">
    <source>
        <dbReference type="EMBL" id="KAG1803545.1"/>
    </source>
</evidence>
<proteinExistence type="predicted"/>
<accession>A0A9P7J5G8</accession>
<dbReference type="OrthoDB" id="2708851at2759"/>
<protein>
    <submittedName>
        <fullName evidence="1">Uncharacterized protein</fullName>
    </submittedName>
</protein>
<dbReference type="RefSeq" id="XP_041165891.1">
    <property type="nucleotide sequence ID" value="XM_041299613.1"/>
</dbReference>
<keyword evidence="2" id="KW-1185">Reference proteome</keyword>
<gene>
    <name evidence="1" type="ORF">HD556DRAFT_1303617</name>
</gene>
<comment type="caution">
    <text evidence="1">The sequence shown here is derived from an EMBL/GenBank/DDBJ whole genome shotgun (WGS) entry which is preliminary data.</text>
</comment>